<comment type="caution">
    <text evidence="2">The sequence shown here is derived from an EMBL/GenBank/DDBJ whole genome shotgun (WGS) entry which is preliminary data.</text>
</comment>
<evidence type="ECO:0000259" key="1">
    <source>
        <dbReference type="Pfam" id="PF04542"/>
    </source>
</evidence>
<accession>A0A918GX14</accession>
<evidence type="ECO:0000313" key="3">
    <source>
        <dbReference type="Proteomes" id="UP000619486"/>
    </source>
</evidence>
<dbReference type="SUPFAM" id="SSF88946">
    <property type="entry name" value="Sigma2 domain of RNA polymerase sigma factors"/>
    <property type="match status" value="1"/>
</dbReference>
<reference evidence="2" key="1">
    <citation type="journal article" date="2014" name="Int. J. Syst. Evol. Microbiol.">
        <title>Complete genome sequence of Corynebacterium casei LMG S-19264T (=DSM 44701T), isolated from a smear-ripened cheese.</title>
        <authorList>
            <consortium name="US DOE Joint Genome Institute (JGI-PGF)"/>
            <person name="Walter F."/>
            <person name="Albersmeier A."/>
            <person name="Kalinowski J."/>
            <person name="Ruckert C."/>
        </authorList>
    </citation>
    <scope>NUCLEOTIDE SEQUENCE</scope>
    <source>
        <strain evidence="2">JCM 3172</strain>
    </source>
</reference>
<sequence length="60" mass="6591">MTAQPSGLVAEAFEAQRDRLRAVAYRVLGSHADAEDVVQEAWMRLVRHGADGSGRDTPLR</sequence>
<dbReference type="GO" id="GO:0006352">
    <property type="term" value="P:DNA-templated transcription initiation"/>
    <property type="evidence" value="ECO:0007669"/>
    <property type="project" value="InterPro"/>
</dbReference>
<proteinExistence type="predicted"/>
<dbReference type="Pfam" id="PF04542">
    <property type="entry name" value="Sigma70_r2"/>
    <property type="match status" value="1"/>
</dbReference>
<dbReference type="EMBL" id="BMQQ01000002">
    <property type="protein sequence ID" value="GGT17519.1"/>
    <property type="molecule type" value="Genomic_DNA"/>
</dbReference>
<reference evidence="2" key="2">
    <citation type="submission" date="2020-09" db="EMBL/GenBank/DDBJ databases">
        <authorList>
            <person name="Sun Q."/>
            <person name="Ohkuma M."/>
        </authorList>
    </citation>
    <scope>NUCLEOTIDE SEQUENCE</scope>
    <source>
        <strain evidence="2">JCM 3172</strain>
    </source>
</reference>
<keyword evidence="3" id="KW-1185">Reference proteome</keyword>
<dbReference type="Gene3D" id="1.10.1740.10">
    <property type="match status" value="1"/>
</dbReference>
<dbReference type="PANTHER" id="PTHR30173">
    <property type="entry name" value="SIGMA 19 FACTOR"/>
    <property type="match status" value="1"/>
</dbReference>
<feature type="domain" description="RNA polymerase sigma-70 region 2" evidence="1">
    <location>
        <begin position="13"/>
        <end position="49"/>
    </location>
</feature>
<organism evidence="2 3">
    <name type="scientific">Streptomyces purpureus</name>
    <dbReference type="NCBI Taxonomy" id="1951"/>
    <lineage>
        <taxon>Bacteria</taxon>
        <taxon>Bacillati</taxon>
        <taxon>Actinomycetota</taxon>
        <taxon>Actinomycetes</taxon>
        <taxon>Kitasatosporales</taxon>
        <taxon>Streptomycetaceae</taxon>
        <taxon>Streptomyces</taxon>
    </lineage>
</organism>
<dbReference type="AlphaFoldDB" id="A0A918GX14"/>
<dbReference type="InterPro" id="IPR013325">
    <property type="entry name" value="RNA_pol_sigma_r2"/>
</dbReference>
<dbReference type="Proteomes" id="UP000619486">
    <property type="component" value="Unassembled WGS sequence"/>
</dbReference>
<evidence type="ECO:0000313" key="2">
    <source>
        <dbReference type="EMBL" id="GGT17519.1"/>
    </source>
</evidence>
<dbReference type="InterPro" id="IPR052704">
    <property type="entry name" value="ECF_Sigma-70_Domain"/>
</dbReference>
<dbReference type="PANTHER" id="PTHR30173:SF43">
    <property type="entry name" value="ECF RNA POLYMERASE SIGMA FACTOR SIGI-RELATED"/>
    <property type="match status" value="1"/>
</dbReference>
<protein>
    <recommendedName>
        <fullName evidence="1">RNA polymerase sigma-70 region 2 domain-containing protein</fullName>
    </recommendedName>
</protein>
<dbReference type="GO" id="GO:0016987">
    <property type="term" value="F:sigma factor activity"/>
    <property type="evidence" value="ECO:0007669"/>
    <property type="project" value="TreeGrafter"/>
</dbReference>
<dbReference type="InterPro" id="IPR007627">
    <property type="entry name" value="RNA_pol_sigma70_r2"/>
</dbReference>
<gene>
    <name evidence="2" type="ORF">GCM10014713_07820</name>
</gene>
<name>A0A918GX14_9ACTN</name>